<sequence length="112" mass="12884">MSSFKSGLLWGAFFGGLAGLMNAPRPGKETREMLKDYITQTTDDVNDLRFKVDNLKVAIQRLQQESIKSSKIINEEIQTTLQHFNEETQPRIRRVMDKSDLLVKNLEKNSQI</sequence>
<dbReference type="AlphaFoldDB" id="A0A6I2GJW1"/>
<name>A0A6I2GJW1_9LACT</name>
<organism evidence="1 2">
    <name type="scientific">Fundicoccus ignavus</name>
    <dbReference type="NCBI Taxonomy" id="2664442"/>
    <lineage>
        <taxon>Bacteria</taxon>
        <taxon>Bacillati</taxon>
        <taxon>Bacillota</taxon>
        <taxon>Bacilli</taxon>
        <taxon>Lactobacillales</taxon>
        <taxon>Aerococcaceae</taxon>
        <taxon>Fundicoccus</taxon>
    </lineage>
</organism>
<evidence type="ECO:0000313" key="1">
    <source>
        <dbReference type="EMBL" id="MRI85519.1"/>
    </source>
</evidence>
<dbReference type="EMBL" id="WJQS01000004">
    <property type="protein sequence ID" value="MRI85519.1"/>
    <property type="molecule type" value="Genomic_DNA"/>
</dbReference>
<evidence type="ECO:0000313" key="2">
    <source>
        <dbReference type="Proteomes" id="UP000430975"/>
    </source>
</evidence>
<comment type="caution">
    <text evidence="1">The sequence shown here is derived from an EMBL/GenBank/DDBJ whole genome shotgun (WGS) entry which is preliminary data.</text>
</comment>
<reference evidence="1 2" key="1">
    <citation type="submission" date="2019-11" db="EMBL/GenBank/DDBJ databases">
        <title>Characterisation of Fundicoccus ignavus gen. nov. sp. nov., a novel genus of the family Aerococcaceae isolated from bulk tank milk.</title>
        <authorList>
            <person name="Siebert A."/>
            <person name="Huptas C."/>
            <person name="Wenning M."/>
            <person name="Scherer S."/>
            <person name="Doll E.V."/>
        </authorList>
    </citation>
    <scope>NUCLEOTIDE SEQUENCE [LARGE SCALE GENOMIC DNA]</scope>
    <source>
        <strain evidence="1 2">WS4759</strain>
    </source>
</reference>
<dbReference type="InterPro" id="IPR024623">
    <property type="entry name" value="YtxH"/>
</dbReference>
<dbReference type="RefSeq" id="WP_153863515.1">
    <property type="nucleotide sequence ID" value="NZ_WJQS01000004.1"/>
</dbReference>
<protein>
    <recommendedName>
        <fullName evidence="3">YtxH domain-containing protein</fullName>
    </recommendedName>
</protein>
<evidence type="ECO:0008006" key="3">
    <source>
        <dbReference type="Google" id="ProtNLM"/>
    </source>
</evidence>
<proteinExistence type="predicted"/>
<dbReference type="Proteomes" id="UP000430975">
    <property type="component" value="Unassembled WGS sequence"/>
</dbReference>
<keyword evidence="2" id="KW-1185">Reference proteome</keyword>
<dbReference type="Pfam" id="PF12732">
    <property type="entry name" value="YtxH"/>
    <property type="match status" value="1"/>
</dbReference>
<accession>A0A6I2GJW1</accession>
<gene>
    <name evidence="1" type="ORF">GIY09_06460</name>
</gene>